<dbReference type="InterPro" id="IPR013325">
    <property type="entry name" value="RNA_pol_sigma_r2"/>
</dbReference>
<dbReference type="RefSeq" id="WP_081971756.1">
    <property type="nucleotide sequence ID" value="NZ_CP073767.1"/>
</dbReference>
<dbReference type="Gene3D" id="1.10.10.10">
    <property type="entry name" value="Winged helix-like DNA-binding domain superfamily/Winged helix DNA-binding domain"/>
    <property type="match status" value="2"/>
</dbReference>
<dbReference type="Proteomes" id="UP001058003">
    <property type="component" value="Chromosome"/>
</dbReference>
<keyword evidence="2" id="KW-0731">Sigma factor</keyword>
<dbReference type="OrthoDB" id="9804285at2"/>
<dbReference type="Pfam" id="PF04539">
    <property type="entry name" value="Sigma70_r3"/>
    <property type="match status" value="1"/>
</dbReference>
<evidence type="ECO:0000256" key="5">
    <source>
        <dbReference type="SAM" id="MobiDB-lite"/>
    </source>
</evidence>
<evidence type="ECO:0000256" key="1">
    <source>
        <dbReference type="ARBA" id="ARBA00023015"/>
    </source>
</evidence>
<proteinExistence type="predicted"/>
<evidence type="ECO:0000259" key="6">
    <source>
        <dbReference type="PROSITE" id="PS50943"/>
    </source>
</evidence>
<feature type="domain" description="HTH cro/C1-type" evidence="6">
    <location>
        <begin position="231"/>
        <end position="254"/>
    </location>
</feature>
<keyword evidence="1" id="KW-0805">Transcription regulation</keyword>
<dbReference type="PANTHER" id="PTHR30385:SF4">
    <property type="entry name" value="RNA POLYMERASE SIGMA-E FACTOR"/>
    <property type="match status" value="1"/>
</dbReference>
<evidence type="ECO:0000313" key="7">
    <source>
        <dbReference type="EMBL" id="UWZ58567.1"/>
    </source>
</evidence>
<name>A0A9Q9IRQ0_9ACTN</name>
<dbReference type="CDD" id="cd06171">
    <property type="entry name" value="Sigma70_r4"/>
    <property type="match status" value="1"/>
</dbReference>
<sequence>MNTDRLDRRDSPQVRSAVCACGDPECRATFGELAAADARSVGMIRNRLVERHLRLAYSIAARYRSDPRAQDIRQVAALALIEAVDRFDPRRGTPFSSFATSTVAGTLKRYLRDNRWTLRTPRAAGELLLRMSAVTEELTQRLRRDPRDPELAVALQCSEADITAVRRVTHEQHMLSLDGPTTVWGADCTVGDTVTDGVDLLAGADERAALHAELGRLPEQQLRIVTLYYFADLTQRELAEQIGVSQMQVSRLLRAALQQLRAGMLCEPTVTTAGGHESGVTDDNTPERGGQPHGTGDAGGRAASDPVPGRRPSAASVRRPGRSRGRAAVTRDRNRGPGVHRTEQTHCVGYMAHIGPGRPGHARQSGCASQAAPGHARAPHRPVSRPPPALRYGGMRHSAGKTVRPTGTAGVSDCAAATWRGESPTVRTAADGRLHGPAWQAPWPSRCTG</sequence>
<keyword evidence="8" id="KW-1185">Reference proteome</keyword>
<dbReference type="PROSITE" id="PS50943">
    <property type="entry name" value="HTH_CROC1"/>
    <property type="match status" value="1"/>
</dbReference>
<dbReference type="InterPro" id="IPR013324">
    <property type="entry name" value="RNA_pol_sigma_r3/r4-like"/>
</dbReference>
<dbReference type="KEGG" id="daur:Daura_21760"/>
<dbReference type="NCBIfam" id="TIGR02937">
    <property type="entry name" value="sigma70-ECF"/>
    <property type="match status" value="1"/>
</dbReference>
<dbReference type="EMBL" id="CP073767">
    <property type="protein sequence ID" value="UWZ58567.1"/>
    <property type="molecule type" value="Genomic_DNA"/>
</dbReference>
<dbReference type="AlphaFoldDB" id="A0A9Q9IRQ0"/>
<keyword evidence="3" id="KW-0238">DNA-binding</keyword>
<dbReference type="PANTHER" id="PTHR30385">
    <property type="entry name" value="SIGMA FACTOR F FLAGELLAR"/>
    <property type="match status" value="1"/>
</dbReference>
<dbReference type="GO" id="GO:0016987">
    <property type="term" value="F:sigma factor activity"/>
    <property type="evidence" value="ECO:0007669"/>
    <property type="project" value="UniProtKB-KW"/>
</dbReference>
<protein>
    <submittedName>
        <fullName evidence="7">Sigma-70 family RNA polymerase sigma factor</fullName>
    </submittedName>
</protein>
<dbReference type="Pfam" id="PF04542">
    <property type="entry name" value="Sigma70_r2"/>
    <property type="match status" value="1"/>
</dbReference>
<dbReference type="InterPro" id="IPR007627">
    <property type="entry name" value="RNA_pol_sigma70_r2"/>
</dbReference>
<accession>A0A9Q9IRQ0</accession>
<dbReference type="InterPro" id="IPR007624">
    <property type="entry name" value="RNA_pol_sigma70_r3"/>
</dbReference>
<feature type="compositionally biased region" description="Basic and acidic residues" evidence="5">
    <location>
        <begin position="329"/>
        <end position="344"/>
    </location>
</feature>
<dbReference type="GO" id="GO:0003677">
    <property type="term" value="F:DNA binding"/>
    <property type="evidence" value="ECO:0007669"/>
    <property type="project" value="UniProtKB-KW"/>
</dbReference>
<dbReference type="Gene3D" id="1.20.120.1810">
    <property type="match status" value="1"/>
</dbReference>
<dbReference type="SUPFAM" id="SSF88659">
    <property type="entry name" value="Sigma3 and sigma4 domains of RNA polymerase sigma factors"/>
    <property type="match status" value="2"/>
</dbReference>
<dbReference type="InterPro" id="IPR007630">
    <property type="entry name" value="RNA_pol_sigma70_r4"/>
</dbReference>
<dbReference type="InterPro" id="IPR014284">
    <property type="entry name" value="RNA_pol_sigma-70_dom"/>
</dbReference>
<evidence type="ECO:0000256" key="4">
    <source>
        <dbReference type="ARBA" id="ARBA00023163"/>
    </source>
</evidence>
<evidence type="ECO:0000313" key="8">
    <source>
        <dbReference type="Proteomes" id="UP001058003"/>
    </source>
</evidence>
<evidence type="ECO:0000256" key="3">
    <source>
        <dbReference type="ARBA" id="ARBA00023125"/>
    </source>
</evidence>
<dbReference type="Pfam" id="PF04545">
    <property type="entry name" value="Sigma70_r4"/>
    <property type="match status" value="1"/>
</dbReference>
<gene>
    <name evidence="7" type="ORF">Daura_21760</name>
</gene>
<keyword evidence="4" id="KW-0804">Transcription</keyword>
<organism evidence="7 8">
    <name type="scientific">Dactylosporangium aurantiacum</name>
    <dbReference type="NCBI Taxonomy" id="35754"/>
    <lineage>
        <taxon>Bacteria</taxon>
        <taxon>Bacillati</taxon>
        <taxon>Actinomycetota</taxon>
        <taxon>Actinomycetes</taxon>
        <taxon>Micromonosporales</taxon>
        <taxon>Micromonosporaceae</taxon>
        <taxon>Dactylosporangium</taxon>
    </lineage>
</organism>
<dbReference type="InterPro" id="IPR036388">
    <property type="entry name" value="WH-like_DNA-bd_sf"/>
</dbReference>
<reference evidence="7" key="1">
    <citation type="submission" date="2021-04" db="EMBL/GenBank/DDBJ databases">
        <title>Dactylosporangium aurantiacum NRRL B-8018 full assembly.</title>
        <authorList>
            <person name="Hartkoorn R.C."/>
            <person name="Beaudoing E."/>
            <person name="Hot D."/>
        </authorList>
    </citation>
    <scope>NUCLEOTIDE SEQUENCE</scope>
    <source>
        <strain evidence="7">NRRL B-8018</strain>
    </source>
</reference>
<dbReference type="InterPro" id="IPR001387">
    <property type="entry name" value="Cro/C1-type_HTH"/>
</dbReference>
<dbReference type="SUPFAM" id="SSF88946">
    <property type="entry name" value="Sigma2 domain of RNA polymerase sigma factors"/>
    <property type="match status" value="1"/>
</dbReference>
<feature type="region of interest" description="Disordered" evidence="5">
    <location>
        <begin position="269"/>
        <end position="387"/>
    </location>
</feature>
<dbReference type="GO" id="GO:0006352">
    <property type="term" value="P:DNA-templated transcription initiation"/>
    <property type="evidence" value="ECO:0007669"/>
    <property type="project" value="InterPro"/>
</dbReference>
<evidence type="ECO:0000256" key="2">
    <source>
        <dbReference type="ARBA" id="ARBA00023082"/>
    </source>
</evidence>